<proteinExistence type="predicted"/>
<organism evidence="2 3">
    <name type="scientific">Trifolium medium</name>
    <dbReference type="NCBI Taxonomy" id="97028"/>
    <lineage>
        <taxon>Eukaryota</taxon>
        <taxon>Viridiplantae</taxon>
        <taxon>Streptophyta</taxon>
        <taxon>Embryophyta</taxon>
        <taxon>Tracheophyta</taxon>
        <taxon>Spermatophyta</taxon>
        <taxon>Magnoliopsida</taxon>
        <taxon>eudicotyledons</taxon>
        <taxon>Gunneridae</taxon>
        <taxon>Pentapetalae</taxon>
        <taxon>rosids</taxon>
        <taxon>fabids</taxon>
        <taxon>Fabales</taxon>
        <taxon>Fabaceae</taxon>
        <taxon>Papilionoideae</taxon>
        <taxon>50 kb inversion clade</taxon>
        <taxon>NPAAA clade</taxon>
        <taxon>Hologalegina</taxon>
        <taxon>IRL clade</taxon>
        <taxon>Trifolieae</taxon>
        <taxon>Trifolium</taxon>
    </lineage>
</organism>
<protein>
    <submittedName>
        <fullName evidence="2">Uncharacterized protein</fullName>
    </submittedName>
</protein>
<feature type="region of interest" description="Disordered" evidence="1">
    <location>
        <begin position="42"/>
        <end position="84"/>
    </location>
</feature>
<evidence type="ECO:0000313" key="3">
    <source>
        <dbReference type="Proteomes" id="UP000265520"/>
    </source>
</evidence>
<reference evidence="2 3" key="1">
    <citation type="journal article" date="2018" name="Front. Plant Sci.">
        <title>Red Clover (Trifolium pratense) and Zigzag Clover (T. medium) - A Picture of Genomic Similarities and Differences.</title>
        <authorList>
            <person name="Dluhosova J."/>
            <person name="Istvanek J."/>
            <person name="Nedelnik J."/>
            <person name="Repkova J."/>
        </authorList>
    </citation>
    <scope>NUCLEOTIDE SEQUENCE [LARGE SCALE GENOMIC DNA]</scope>
    <source>
        <strain evidence="3">cv. 10/8</strain>
        <tissue evidence="2">Leaf</tissue>
    </source>
</reference>
<name>A0A392PWW1_9FABA</name>
<evidence type="ECO:0000313" key="2">
    <source>
        <dbReference type="EMBL" id="MCI15999.1"/>
    </source>
</evidence>
<dbReference type="EMBL" id="LXQA010098961">
    <property type="protein sequence ID" value="MCI15999.1"/>
    <property type="molecule type" value="Genomic_DNA"/>
</dbReference>
<dbReference type="AlphaFoldDB" id="A0A392PWW1"/>
<sequence>SETSTSQTKRSKGKKELETKQEVILSYSDGTDEDWREFLRTYKPHESPSDASSPDEDDGTVTVRSKGRVFKSSPEVGSKPKSLR</sequence>
<dbReference type="Proteomes" id="UP000265520">
    <property type="component" value="Unassembled WGS sequence"/>
</dbReference>
<evidence type="ECO:0000256" key="1">
    <source>
        <dbReference type="SAM" id="MobiDB-lite"/>
    </source>
</evidence>
<accession>A0A392PWW1</accession>
<keyword evidence="3" id="KW-1185">Reference proteome</keyword>
<comment type="caution">
    <text evidence="2">The sequence shown here is derived from an EMBL/GenBank/DDBJ whole genome shotgun (WGS) entry which is preliminary data.</text>
</comment>
<feature type="non-terminal residue" evidence="2">
    <location>
        <position position="1"/>
    </location>
</feature>
<feature type="region of interest" description="Disordered" evidence="1">
    <location>
        <begin position="1"/>
        <end position="25"/>
    </location>
</feature>